<evidence type="ECO:0000256" key="4">
    <source>
        <dbReference type="ARBA" id="ARBA00023163"/>
    </source>
</evidence>
<comment type="caution">
    <text evidence="6">The sequence shown here is derived from an EMBL/GenBank/DDBJ whole genome shotgun (WGS) entry which is preliminary data.</text>
</comment>
<evidence type="ECO:0000259" key="5">
    <source>
        <dbReference type="PROSITE" id="PS50931"/>
    </source>
</evidence>
<dbReference type="AlphaFoldDB" id="A0A0D6MK10"/>
<keyword evidence="3" id="KW-0238">DNA-binding</keyword>
<dbReference type="GO" id="GO:0003677">
    <property type="term" value="F:DNA binding"/>
    <property type="evidence" value="ECO:0007669"/>
    <property type="project" value="UniProtKB-KW"/>
</dbReference>
<dbReference type="EMBL" id="BALE01000014">
    <property type="protein sequence ID" value="GAN54009.1"/>
    <property type="molecule type" value="Genomic_DNA"/>
</dbReference>
<feature type="domain" description="HTH lysR-type" evidence="5">
    <location>
        <begin position="1"/>
        <end position="58"/>
    </location>
</feature>
<dbReference type="GO" id="GO:0032993">
    <property type="term" value="C:protein-DNA complex"/>
    <property type="evidence" value="ECO:0007669"/>
    <property type="project" value="TreeGrafter"/>
</dbReference>
<gene>
    <name evidence="6" type="ORF">Tasa_014_030</name>
</gene>
<dbReference type="CDD" id="cd08451">
    <property type="entry name" value="PBP2_BudR"/>
    <property type="match status" value="1"/>
</dbReference>
<dbReference type="InterPro" id="IPR036388">
    <property type="entry name" value="WH-like_DNA-bd_sf"/>
</dbReference>
<dbReference type="OrthoDB" id="9811588at2"/>
<dbReference type="Pfam" id="PF00126">
    <property type="entry name" value="HTH_1"/>
    <property type="match status" value="1"/>
</dbReference>
<proteinExistence type="inferred from homology"/>
<dbReference type="InterPro" id="IPR005119">
    <property type="entry name" value="LysR_subst-bd"/>
</dbReference>
<protein>
    <submittedName>
        <fullName evidence="6">LysR family transcriptional regulator</fullName>
    </submittedName>
</protein>
<dbReference type="Gene3D" id="3.40.190.10">
    <property type="entry name" value="Periplasmic binding protein-like II"/>
    <property type="match status" value="2"/>
</dbReference>
<keyword evidence="7" id="KW-1185">Reference proteome</keyword>
<dbReference type="SUPFAM" id="SSF53850">
    <property type="entry name" value="Periplasmic binding protein-like II"/>
    <property type="match status" value="1"/>
</dbReference>
<dbReference type="Pfam" id="PF03466">
    <property type="entry name" value="LysR_substrate"/>
    <property type="match status" value="1"/>
</dbReference>
<dbReference type="InterPro" id="IPR037410">
    <property type="entry name" value="BudR_PBP2"/>
</dbReference>
<dbReference type="Proteomes" id="UP000032679">
    <property type="component" value="Unassembled WGS sequence"/>
</dbReference>
<dbReference type="GO" id="GO:0003700">
    <property type="term" value="F:DNA-binding transcription factor activity"/>
    <property type="evidence" value="ECO:0007669"/>
    <property type="project" value="InterPro"/>
</dbReference>
<sequence>MDLRRLRYLVAIADCGSFTRAAEMLHTEQPPLSQQIKALERELGLILFTRSRQGAVPTEAGALLIEQARVMLEMERQMASLARGLARGEQGRLRIGLAGAVSMLPLVPRAIRAFRERWPEIVITMEESNTPALCEALRERRIDIAVVRPPAPDPDIVVRHLLDEPTVIALPSDHPRASGKGLRLSAVADEPFIIFERVLGPGFYDAIIAACQRAGFVPRFGQSAPQIAATVSLVAAGLGISVVPSCLDQIHAGGVTYHAIIGPAPRATLAIAARDEAPSLPAQHFEALLREAAGRIGAGDPAAL</sequence>
<evidence type="ECO:0000256" key="3">
    <source>
        <dbReference type="ARBA" id="ARBA00023125"/>
    </source>
</evidence>
<dbReference type="Gene3D" id="1.10.10.10">
    <property type="entry name" value="Winged helix-like DNA-binding domain superfamily/Winged helix DNA-binding domain"/>
    <property type="match status" value="1"/>
</dbReference>
<dbReference type="FunFam" id="1.10.10.10:FF:000001">
    <property type="entry name" value="LysR family transcriptional regulator"/>
    <property type="match status" value="1"/>
</dbReference>
<dbReference type="InterPro" id="IPR000847">
    <property type="entry name" value="LysR_HTH_N"/>
</dbReference>
<dbReference type="RefSeq" id="WP_048848520.1">
    <property type="nucleotide sequence ID" value="NZ_BALE01000014.1"/>
</dbReference>
<organism evidence="6 7">
    <name type="scientific">Tanticharoenia sakaeratensis NBRC 103193</name>
    <dbReference type="NCBI Taxonomy" id="1231623"/>
    <lineage>
        <taxon>Bacteria</taxon>
        <taxon>Pseudomonadati</taxon>
        <taxon>Pseudomonadota</taxon>
        <taxon>Alphaproteobacteria</taxon>
        <taxon>Acetobacterales</taxon>
        <taxon>Acetobacteraceae</taxon>
        <taxon>Tanticharoenia</taxon>
    </lineage>
</organism>
<dbReference type="PROSITE" id="PS50931">
    <property type="entry name" value="HTH_LYSR"/>
    <property type="match status" value="1"/>
</dbReference>
<dbReference type="InterPro" id="IPR036390">
    <property type="entry name" value="WH_DNA-bd_sf"/>
</dbReference>
<keyword evidence="2" id="KW-0805">Transcription regulation</keyword>
<comment type="similarity">
    <text evidence="1">Belongs to the LysR transcriptional regulatory family.</text>
</comment>
<reference evidence="6 7" key="1">
    <citation type="submission" date="2012-10" db="EMBL/GenBank/DDBJ databases">
        <title>Genome sequencing of Tanticharoenia sakaeratensis NBRC 103193.</title>
        <authorList>
            <person name="Azuma Y."/>
            <person name="Hadano H."/>
            <person name="Hirakawa H."/>
            <person name="Matsushita K."/>
        </authorList>
    </citation>
    <scope>NUCLEOTIDE SEQUENCE [LARGE SCALE GENOMIC DNA]</scope>
    <source>
        <strain evidence="6 7">NBRC 103193</strain>
    </source>
</reference>
<evidence type="ECO:0000313" key="7">
    <source>
        <dbReference type="Proteomes" id="UP000032679"/>
    </source>
</evidence>
<dbReference type="PRINTS" id="PR00039">
    <property type="entry name" value="HTHLYSR"/>
</dbReference>
<name>A0A0D6MK10_9PROT</name>
<evidence type="ECO:0000256" key="2">
    <source>
        <dbReference type="ARBA" id="ARBA00023015"/>
    </source>
</evidence>
<dbReference type="SUPFAM" id="SSF46785">
    <property type="entry name" value="Winged helix' DNA-binding domain"/>
    <property type="match status" value="1"/>
</dbReference>
<evidence type="ECO:0000256" key="1">
    <source>
        <dbReference type="ARBA" id="ARBA00009437"/>
    </source>
</evidence>
<dbReference type="PANTHER" id="PTHR30346">
    <property type="entry name" value="TRANSCRIPTIONAL DUAL REGULATOR HCAR-RELATED"/>
    <property type="match status" value="1"/>
</dbReference>
<dbReference type="PANTHER" id="PTHR30346:SF30">
    <property type="entry name" value="SMALL NEUTRAL PROTEASE REGULATORY PROTEIN"/>
    <property type="match status" value="1"/>
</dbReference>
<keyword evidence="4" id="KW-0804">Transcription</keyword>
<dbReference type="STRING" id="1231623.Tasa_014_030"/>
<evidence type="ECO:0000313" key="6">
    <source>
        <dbReference type="EMBL" id="GAN54009.1"/>
    </source>
</evidence>
<accession>A0A0D6MK10</accession>